<dbReference type="SUPFAM" id="SSF52833">
    <property type="entry name" value="Thioredoxin-like"/>
    <property type="match status" value="2"/>
</dbReference>
<dbReference type="Pfam" id="PF00085">
    <property type="entry name" value="Thioredoxin"/>
    <property type="match status" value="1"/>
</dbReference>
<dbReference type="InterPro" id="IPR013766">
    <property type="entry name" value="Thioredoxin_domain"/>
</dbReference>
<name>A0A0K8VVF4_BACLA</name>
<comment type="catalytic activity">
    <reaction evidence="1">
        <text>Catalyzes the rearrangement of -S-S- bonds in proteins.</text>
        <dbReference type="EC" id="5.3.4.1"/>
    </reaction>
</comment>
<dbReference type="EC" id="5.3.4.1" evidence="4"/>
<protein>
    <recommendedName>
        <fullName evidence="4">protein disulfide-isomerase</fullName>
        <ecNumber evidence="4">5.3.4.1</ecNumber>
    </recommendedName>
</protein>
<evidence type="ECO:0000313" key="14">
    <source>
        <dbReference type="EMBL" id="JAI42853.1"/>
    </source>
</evidence>
<evidence type="ECO:0000256" key="3">
    <source>
        <dbReference type="ARBA" id="ARBA00006347"/>
    </source>
</evidence>
<dbReference type="EMBL" id="GDHF01009461">
    <property type="protein sequence ID" value="JAI42853.1"/>
    <property type="molecule type" value="Transcribed_RNA"/>
</dbReference>
<evidence type="ECO:0000256" key="8">
    <source>
        <dbReference type="ARBA" id="ARBA00023157"/>
    </source>
</evidence>
<dbReference type="GO" id="GO:0006457">
    <property type="term" value="P:protein folding"/>
    <property type="evidence" value="ECO:0007669"/>
    <property type="project" value="TreeGrafter"/>
</dbReference>
<dbReference type="InterPro" id="IPR036249">
    <property type="entry name" value="Thioredoxin-like_sf"/>
</dbReference>
<comment type="subcellular location">
    <subcellularLocation>
        <location evidence="2">Endoplasmic reticulum lumen</location>
    </subcellularLocation>
</comment>
<evidence type="ECO:0000256" key="6">
    <source>
        <dbReference type="ARBA" id="ARBA00022737"/>
    </source>
</evidence>
<proteinExistence type="inferred from homology"/>
<evidence type="ECO:0000256" key="10">
    <source>
        <dbReference type="ARBA" id="ARBA00023284"/>
    </source>
</evidence>
<dbReference type="PANTHER" id="PTHR18929">
    <property type="entry name" value="PROTEIN DISULFIDE ISOMERASE"/>
    <property type="match status" value="1"/>
</dbReference>
<dbReference type="InterPro" id="IPR017937">
    <property type="entry name" value="Thioredoxin_CS"/>
</dbReference>
<keyword evidence="9 14" id="KW-0413">Isomerase</keyword>
<dbReference type="InterPro" id="IPR005788">
    <property type="entry name" value="PDI_thioredoxin-like_dom"/>
</dbReference>
<evidence type="ECO:0000256" key="11">
    <source>
        <dbReference type="RuleBase" id="RU004208"/>
    </source>
</evidence>
<evidence type="ECO:0000256" key="12">
    <source>
        <dbReference type="SAM" id="SignalP"/>
    </source>
</evidence>
<evidence type="ECO:0000256" key="7">
    <source>
        <dbReference type="ARBA" id="ARBA00022824"/>
    </source>
</evidence>
<dbReference type="NCBIfam" id="TIGR01126">
    <property type="entry name" value="pdi_dom"/>
    <property type="match status" value="1"/>
</dbReference>
<evidence type="ECO:0000256" key="9">
    <source>
        <dbReference type="ARBA" id="ARBA00023235"/>
    </source>
</evidence>
<gene>
    <name evidence="14" type="primary">PDIA3_1</name>
    <name evidence="14" type="ORF">c0_g1_i4</name>
</gene>
<dbReference type="PROSITE" id="PS51352">
    <property type="entry name" value="THIOREDOXIN_2"/>
    <property type="match status" value="1"/>
</dbReference>
<sequence length="233" mass="26058">MHRLLVVLCISVALVAGAEQDVLELTDDNFNSVLKEHETTLVMFYAPWCGHCKRLKPEYAKAAELVKGDDPPIALAKVDCTEAGKETCSKFSVSGYPTLKIFRGDSVSQDYSGPREANGIVKYMRAQVGPASRNIKSVDEINKFLDTKDTTIFGFFEDPDVALAKLFVKFADKNREKYRFGHSNDPDVLAKYGETEKIVLFRAPHLANKFEETNVQFEGSSESELSTFVKENL</sequence>
<feature type="chain" id="PRO_5005522493" description="protein disulfide-isomerase" evidence="12">
    <location>
        <begin position="21"/>
        <end position="233"/>
    </location>
</feature>
<feature type="domain" description="Thioredoxin" evidence="13">
    <location>
        <begin position="14"/>
        <end position="129"/>
    </location>
</feature>
<dbReference type="FunFam" id="3.40.30.10:FF:000077">
    <property type="entry name" value="Protein disulfide-isomerase"/>
    <property type="match status" value="1"/>
</dbReference>
<accession>A0A0K8VVF4</accession>
<feature type="signal peptide" evidence="12">
    <location>
        <begin position="1"/>
        <end position="20"/>
    </location>
</feature>
<dbReference type="FunFam" id="3.40.30.10:FF:000017">
    <property type="entry name" value="Protein disulfide-isomerase A4"/>
    <property type="match status" value="1"/>
</dbReference>
<keyword evidence="7" id="KW-0256">Endoplasmic reticulum</keyword>
<dbReference type="Pfam" id="PF13848">
    <property type="entry name" value="Thioredoxin_6"/>
    <property type="match status" value="1"/>
</dbReference>
<evidence type="ECO:0000256" key="2">
    <source>
        <dbReference type="ARBA" id="ARBA00004319"/>
    </source>
</evidence>
<evidence type="ECO:0000256" key="4">
    <source>
        <dbReference type="ARBA" id="ARBA00012723"/>
    </source>
</evidence>
<evidence type="ECO:0000256" key="1">
    <source>
        <dbReference type="ARBA" id="ARBA00001182"/>
    </source>
</evidence>
<dbReference type="PRINTS" id="PR00421">
    <property type="entry name" value="THIOREDOXIN"/>
</dbReference>
<reference evidence="14" key="1">
    <citation type="submission" date="2015-06" db="EMBL/GenBank/DDBJ databases">
        <authorList>
            <person name="Hoefler B.C."/>
            <person name="Straight P.D."/>
        </authorList>
    </citation>
    <scope>NUCLEOTIDE SEQUENCE</scope>
</reference>
<keyword evidence="10" id="KW-0676">Redox-active center</keyword>
<dbReference type="PROSITE" id="PS00194">
    <property type="entry name" value="THIOREDOXIN_1"/>
    <property type="match status" value="1"/>
</dbReference>
<keyword evidence="6" id="KW-0677">Repeat</keyword>
<dbReference type="OrthoDB" id="427280at2759"/>
<keyword evidence="8" id="KW-1015">Disulfide bond</keyword>
<organism evidence="14">
    <name type="scientific">Bactrocera latifrons</name>
    <name type="common">Malaysian fruit fly</name>
    <name type="synonym">Chaetodacus latifrons</name>
    <dbReference type="NCBI Taxonomy" id="174628"/>
    <lineage>
        <taxon>Eukaryota</taxon>
        <taxon>Metazoa</taxon>
        <taxon>Ecdysozoa</taxon>
        <taxon>Arthropoda</taxon>
        <taxon>Hexapoda</taxon>
        <taxon>Insecta</taxon>
        <taxon>Pterygota</taxon>
        <taxon>Neoptera</taxon>
        <taxon>Endopterygota</taxon>
        <taxon>Diptera</taxon>
        <taxon>Brachycera</taxon>
        <taxon>Muscomorpha</taxon>
        <taxon>Tephritoidea</taxon>
        <taxon>Tephritidae</taxon>
        <taxon>Bactrocera</taxon>
        <taxon>Bactrocera</taxon>
    </lineage>
</organism>
<dbReference type="GO" id="GO:0034976">
    <property type="term" value="P:response to endoplasmic reticulum stress"/>
    <property type="evidence" value="ECO:0007669"/>
    <property type="project" value="TreeGrafter"/>
</dbReference>
<dbReference type="AlphaFoldDB" id="A0A0K8VVF4"/>
<comment type="similarity">
    <text evidence="3 11">Belongs to the protein disulfide isomerase family.</text>
</comment>
<dbReference type="GO" id="GO:0005788">
    <property type="term" value="C:endoplasmic reticulum lumen"/>
    <property type="evidence" value="ECO:0007669"/>
    <property type="project" value="UniProtKB-SubCell"/>
</dbReference>
<dbReference type="CDD" id="cd02961">
    <property type="entry name" value="PDI_a_family"/>
    <property type="match status" value="1"/>
</dbReference>
<evidence type="ECO:0000259" key="13">
    <source>
        <dbReference type="PROSITE" id="PS51352"/>
    </source>
</evidence>
<keyword evidence="5 12" id="KW-0732">Signal</keyword>
<dbReference type="Gene3D" id="3.40.30.10">
    <property type="entry name" value="Glutaredoxin"/>
    <property type="match status" value="2"/>
</dbReference>
<dbReference type="GO" id="GO:0003756">
    <property type="term" value="F:protein disulfide isomerase activity"/>
    <property type="evidence" value="ECO:0007669"/>
    <property type="project" value="UniProtKB-EC"/>
</dbReference>
<dbReference type="PANTHER" id="PTHR18929:SF132">
    <property type="entry name" value="PROTEIN DISULFIDE-ISOMERASE A3"/>
    <property type="match status" value="1"/>
</dbReference>
<evidence type="ECO:0000256" key="5">
    <source>
        <dbReference type="ARBA" id="ARBA00022729"/>
    </source>
</evidence>